<dbReference type="GO" id="GO:0003700">
    <property type="term" value="F:DNA-binding transcription factor activity"/>
    <property type="evidence" value="ECO:0007669"/>
    <property type="project" value="InterPro"/>
</dbReference>
<dbReference type="AlphaFoldDB" id="A0A0D6PKJ8"/>
<dbReference type="GO" id="GO:0008080">
    <property type="term" value="F:N-acetyltransferase activity"/>
    <property type="evidence" value="ECO:0007669"/>
    <property type="project" value="InterPro"/>
</dbReference>
<dbReference type="PROSITE" id="PS50995">
    <property type="entry name" value="HTH_MARR_2"/>
    <property type="match status" value="1"/>
</dbReference>
<dbReference type="SUPFAM" id="SSF55729">
    <property type="entry name" value="Acyl-CoA N-acyltransferases (Nat)"/>
    <property type="match status" value="1"/>
</dbReference>
<dbReference type="RefSeq" id="WP_048880577.1">
    <property type="nucleotide sequence ID" value="NZ_BANC01000169.1"/>
</dbReference>
<dbReference type="Proteomes" id="UP000032668">
    <property type="component" value="Unassembled WGS sequence"/>
</dbReference>
<dbReference type="InterPro" id="IPR000835">
    <property type="entry name" value="HTH_MarR-typ"/>
</dbReference>
<dbReference type="EMBL" id="BANC01000169">
    <property type="protein sequence ID" value="GAN82182.1"/>
    <property type="molecule type" value="Genomic_DNA"/>
</dbReference>
<feature type="domain" description="HTH marR-type" evidence="2">
    <location>
        <begin position="1"/>
        <end position="147"/>
    </location>
</feature>
<sequence>MRDQNTGDITTLRSFNRLYTNWLGLLDVHLDGSSFTLSEARVLYELAHRHEPTAAEIARTLNMDRAQMSRTLKRFAHRGFLETHSNPTHGRQQLLILTPTGRAAAKDLDARTQAAVGALLQKLPETRRQRLIAAATMMAQALERKVEAPAVKLRGLKPGDLGIITARQAILYAEEYGWNQDYEALVARILADFHEHLDPTRDAAWIAEIGGEIAGSIFLVHTDEPGLGKLRLLYVEPVARGAGTGTLLVRTCIEHAQNLGYERLTLWTNSVLDAARSIYERAGFVLIGEEPHHSFGQDLIGQTWSLAL</sequence>
<evidence type="ECO:0000313" key="5">
    <source>
        <dbReference type="Proteomes" id="UP000032668"/>
    </source>
</evidence>
<comment type="caution">
    <text evidence="4">The sequence shown here is derived from an EMBL/GenBank/DDBJ whole genome shotgun (WGS) entry which is preliminary data.</text>
</comment>
<keyword evidence="5" id="KW-1185">Reference proteome</keyword>
<organism evidence="4 5">
    <name type="scientific">Acidocella aminolytica 101 = DSM 11237</name>
    <dbReference type="NCBI Taxonomy" id="1120923"/>
    <lineage>
        <taxon>Bacteria</taxon>
        <taxon>Pseudomonadati</taxon>
        <taxon>Pseudomonadota</taxon>
        <taxon>Alphaproteobacteria</taxon>
        <taxon>Acetobacterales</taxon>
        <taxon>Acidocellaceae</taxon>
        <taxon>Acidocella</taxon>
    </lineage>
</organism>
<dbReference type="Gene3D" id="1.10.10.10">
    <property type="entry name" value="Winged helix-like DNA-binding domain superfamily/Winged helix DNA-binding domain"/>
    <property type="match status" value="1"/>
</dbReference>
<evidence type="ECO:0000259" key="3">
    <source>
        <dbReference type="PROSITE" id="PS51186"/>
    </source>
</evidence>
<evidence type="ECO:0000259" key="2">
    <source>
        <dbReference type="PROSITE" id="PS50995"/>
    </source>
</evidence>
<dbReference type="SUPFAM" id="SSF46785">
    <property type="entry name" value="Winged helix' DNA-binding domain"/>
    <property type="match status" value="1"/>
</dbReference>
<reference evidence="4 5" key="1">
    <citation type="submission" date="2012-11" db="EMBL/GenBank/DDBJ databases">
        <title>Whole genome sequence of Acidocella aminolytica 101 = DSM 11237.</title>
        <authorList>
            <person name="Azuma Y."/>
            <person name="Higashiura N."/>
            <person name="Hirakawa H."/>
            <person name="Matsushita K."/>
        </authorList>
    </citation>
    <scope>NUCLEOTIDE SEQUENCE [LARGE SCALE GENOMIC DNA]</scope>
    <source>
        <strain evidence="5">101 / DSM 11237</strain>
    </source>
</reference>
<dbReference type="InterPro" id="IPR050769">
    <property type="entry name" value="NAT_camello-type"/>
</dbReference>
<dbReference type="STRING" id="1120923.SAMN02746095_03660"/>
<dbReference type="PANTHER" id="PTHR13947:SF37">
    <property type="entry name" value="LD18367P"/>
    <property type="match status" value="1"/>
</dbReference>
<feature type="domain" description="N-acetyltransferase" evidence="3">
    <location>
        <begin position="164"/>
        <end position="308"/>
    </location>
</feature>
<evidence type="ECO:0000256" key="1">
    <source>
        <dbReference type="ARBA" id="ARBA00022679"/>
    </source>
</evidence>
<dbReference type="Gene3D" id="3.40.630.30">
    <property type="match status" value="1"/>
</dbReference>
<dbReference type="InterPro" id="IPR016181">
    <property type="entry name" value="Acyl_CoA_acyltransferase"/>
</dbReference>
<accession>A0A0D6PKJ8</accession>
<dbReference type="InterPro" id="IPR036390">
    <property type="entry name" value="WH_DNA-bd_sf"/>
</dbReference>
<dbReference type="OrthoDB" id="273614at2"/>
<keyword evidence="1" id="KW-0808">Transferase</keyword>
<dbReference type="Pfam" id="PF00583">
    <property type="entry name" value="Acetyltransf_1"/>
    <property type="match status" value="1"/>
</dbReference>
<dbReference type="Pfam" id="PF12802">
    <property type="entry name" value="MarR_2"/>
    <property type="match status" value="1"/>
</dbReference>
<evidence type="ECO:0000313" key="4">
    <source>
        <dbReference type="EMBL" id="GAN82182.1"/>
    </source>
</evidence>
<dbReference type="InterPro" id="IPR000182">
    <property type="entry name" value="GNAT_dom"/>
</dbReference>
<name>A0A0D6PKJ8_9PROT</name>
<dbReference type="PANTHER" id="PTHR13947">
    <property type="entry name" value="GNAT FAMILY N-ACETYLTRANSFERASE"/>
    <property type="match status" value="1"/>
</dbReference>
<protein>
    <submittedName>
        <fullName evidence="4">Transcriptional regulator MarR</fullName>
    </submittedName>
</protein>
<dbReference type="InterPro" id="IPR036388">
    <property type="entry name" value="WH-like_DNA-bd_sf"/>
</dbReference>
<proteinExistence type="predicted"/>
<gene>
    <name evidence="4" type="ORF">Aam_172_007</name>
</gene>
<dbReference type="PROSITE" id="PS51186">
    <property type="entry name" value="GNAT"/>
    <property type="match status" value="1"/>
</dbReference>
<dbReference type="CDD" id="cd04301">
    <property type="entry name" value="NAT_SF"/>
    <property type="match status" value="1"/>
</dbReference>
<dbReference type="SMART" id="SM00347">
    <property type="entry name" value="HTH_MARR"/>
    <property type="match status" value="1"/>
</dbReference>